<comment type="subcellular location">
    <subcellularLocation>
        <location evidence="1">Golgi apparatus</location>
    </subcellularLocation>
</comment>
<feature type="domain" description="GRIP" evidence="6">
    <location>
        <begin position="386"/>
        <end position="437"/>
    </location>
</feature>
<dbReference type="Proteomes" id="UP000398389">
    <property type="component" value="Unassembled WGS sequence"/>
</dbReference>
<dbReference type="GO" id="GO:0031267">
    <property type="term" value="F:small GTPase binding"/>
    <property type="evidence" value="ECO:0007669"/>
    <property type="project" value="TreeGrafter"/>
</dbReference>
<name>A0A5E8C4C4_9ASCO</name>
<evidence type="ECO:0000256" key="4">
    <source>
        <dbReference type="SAM" id="Coils"/>
    </source>
</evidence>
<dbReference type="EMBL" id="CABVLU010000005">
    <property type="protein sequence ID" value="VVT58192.1"/>
    <property type="molecule type" value="Genomic_DNA"/>
</dbReference>
<accession>A0A5E8C4C4</accession>
<dbReference type="InterPro" id="IPR000237">
    <property type="entry name" value="GRIP_dom"/>
</dbReference>
<keyword evidence="3 4" id="KW-0175">Coiled coil</keyword>
<dbReference type="GO" id="GO:0006888">
    <property type="term" value="P:endoplasmic reticulum to Golgi vesicle-mediated transport"/>
    <property type="evidence" value="ECO:0007669"/>
    <property type="project" value="TreeGrafter"/>
</dbReference>
<evidence type="ECO:0000313" key="8">
    <source>
        <dbReference type="Proteomes" id="UP000398389"/>
    </source>
</evidence>
<dbReference type="PANTHER" id="PTHR18921">
    <property type="entry name" value="MYOSIN HEAVY CHAIN - RELATED"/>
    <property type="match status" value="1"/>
</dbReference>
<dbReference type="Pfam" id="PF10375">
    <property type="entry name" value="GRAB"/>
    <property type="match status" value="1"/>
</dbReference>
<evidence type="ECO:0000256" key="3">
    <source>
        <dbReference type="ARBA" id="ARBA00023054"/>
    </source>
</evidence>
<dbReference type="GeneID" id="43584897"/>
<feature type="coiled-coil region" evidence="4">
    <location>
        <begin position="154"/>
        <end position="322"/>
    </location>
</feature>
<keyword evidence="2" id="KW-0333">Golgi apparatus</keyword>
<dbReference type="GO" id="GO:0007030">
    <property type="term" value="P:Golgi organization"/>
    <property type="evidence" value="ECO:0007669"/>
    <property type="project" value="TreeGrafter"/>
</dbReference>
<dbReference type="PANTHER" id="PTHR18921:SF2">
    <property type="entry name" value="THYROID RECEPTOR-INTERACTING PROTEIN 11"/>
    <property type="match status" value="1"/>
</dbReference>
<feature type="compositionally biased region" description="Polar residues" evidence="5">
    <location>
        <begin position="444"/>
        <end position="482"/>
    </location>
</feature>
<dbReference type="OrthoDB" id="425925at2759"/>
<feature type="region of interest" description="Disordered" evidence="5">
    <location>
        <begin position="437"/>
        <end position="487"/>
    </location>
</feature>
<protein>
    <recommendedName>
        <fullName evidence="6">GRIP domain-containing protein</fullName>
    </recommendedName>
</protein>
<feature type="region of interest" description="Disordered" evidence="5">
    <location>
        <begin position="1"/>
        <end position="60"/>
    </location>
</feature>
<dbReference type="GO" id="GO:0005794">
    <property type="term" value="C:Golgi apparatus"/>
    <property type="evidence" value="ECO:0007669"/>
    <property type="project" value="UniProtKB-SubCell"/>
</dbReference>
<evidence type="ECO:0000256" key="5">
    <source>
        <dbReference type="SAM" id="MobiDB-lite"/>
    </source>
</evidence>
<dbReference type="RefSeq" id="XP_031856688.1">
    <property type="nucleotide sequence ID" value="XM_032000797.1"/>
</dbReference>
<organism evidence="7 8">
    <name type="scientific">Magnusiomyces paraingens</name>
    <dbReference type="NCBI Taxonomy" id="2606893"/>
    <lineage>
        <taxon>Eukaryota</taxon>
        <taxon>Fungi</taxon>
        <taxon>Dikarya</taxon>
        <taxon>Ascomycota</taxon>
        <taxon>Saccharomycotina</taxon>
        <taxon>Dipodascomycetes</taxon>
        <taxon>Dipodascales</taxon>
        <taxon>Dipodascaceae</taxon>
        <taxon>Magnusiomyces</taxon>
    </lineage>
</organism>
<reference evidence="7 8" key="1">
    <citation type="submission" date="2019-09" db="EMBL/GenBank/DDBJ databases">
        <authorList>
            <person name="Brejova B."/>
        </authorList>
    </citation>
    <scope>NUCLEOTIDE SEQUENCE [LARGE SCALE GENOMIC DNA]</scope>
</reference>
<dbReference type="Gene3D" id="1.10.287.1490">
    <property type="match status" value="1"/>
</dbReference>
<feature type="compositionally biased region" description="Low complexity" evidence="5">
    <location>
        <begin position="29"/>
        <end position="53"/>
    </location>
</feature>
<sequence length="504" mass="56887">MEKEEPEIKPIINGGSKENDTEDTNGQQSSFTTEESLTETENNNSTQTHESNNAHNEQLQKELDLAISELSLVKDQLKAQEVSIISPSSFSSSSSDDSALRARIEELTKKLTTQQEQHAEELEKVTKARDDYHSQYQSLLDKVGRIKTSLGDKLKRDADDLEQSKAQVVQLEREKKELDNSIENLKRELITSTKEADGLSRDLSHTRRDYQEAITSWEAEKDALVKETRQLKQQLEVAQTMTQDLQSSIQDERLMHNNFQSKVQDLEDQILQQTNYAERFRTECEAARNKIKNLENEFGLYKTNREAKLTTMENEILSLKENQLELTTQRDNALMHNKELSQAAESVPKLEQQVKEKQLLIGKLRHEAVTLNEHLTKALRVIKENSQGDTVDRQLVTNMLLSFVTLPRADTKRFEILQLIANYLSWDDDQKSQAGLVRAPLGSTPGTPLGLSNGNSAPSSQGQVTSPRAGSFSRTPSLDSSGTSGGGFISMFADFLERESSRRS</sequence>
<keyword evidence="8" id="KW-1185">Reference proteome</keyword>
<dbReference type="InterPro" id="IPR019459">
    <property type="entry name" value="GRAB"/>
</dbReference>
<evidence type="ECO:0000256" key="2">
    <source>
        <dbReference type="ARBA" id="ARBA00023034"/>
    </source>
</evidence>
<evidence type="ECO:0000256" key="1">
    <source>
        <dbReference type="ARBA" id="ARBA00004555"/>
    </source>
</evidence>
<dbReference type="AlphaFoldDB" id="A0A5E8C4C4"/>
<gene>
    <name evidence="7" type="ORF">SAPINGB_P006083</name>
</gene>
<proteinExistence type="predicted"/>
<dbReference type="PROSITE" id="PS50913">
    <property type="entry name" value="GRIP"/>
    <property type="match status" value="1"/>
</dbReference>
<evidence type="ECO:0000313" key="7">
    <source>
        <dbReference type="EMBL" id="VVT58192.1"/>
    </source>
</evidence>
<evidence type="ECO:0000259" key="6">
    <source>
        <dbReference type="PROSITE" id="PS50913"/>
    </source>
</evidence>